<keyword evidence="5" id="KW-0597">Phosphoprotein</keyword>
<dbReference type="Pfam" id="PF00072">
    <property type="entry name" value="Response_reg"/>
    <property type="match status" value="1"/>
</dbReference>
<dbReference type="Pfam" id="PF25601">
    <property type="entry name" value="AAA_lid_14"/>
    <property type="match status" value="1"/>
</dbReference>
<evidence type="ECO:0000256" key="4">
    <source>
        <dbReference type="ARBA" id="ARBA00023163"/>
    </source>
</evidence>
<dbReference type="RefSeq" id="WP_227179331.1">
    <property type="nucleotide sequence ID" value="NZ_JAJBZT010000002.1"/>
</dbReference>
<dbReference type="Gene3D" id="1.10.10.60">
    <property type="entry name" value="Homeodomain-like"/>
    <property type="match status" value="1"/>
</dbReference>
<dbReference type="PROSITE" id="PS00675">
    <property type="entry name" value="SIGMA54_INTERACT_1"/>
    <property type="match status" value="1"/>
</dbReference>
<evidence type="ECO:0000259" key="7">
    <source>
        <dbReference type="PROSITE" id="PS50110"/>
    </source>
</evidence>
<organism evidence="8 9">
    <name type="scientific">Leeia speluncae</name>
    <dbReference type="NCBI Taxonomy" id="2884804"/>
    <lineage>
        <taxon>Bacteria</taxon>
        <taxon>Pseudomonadati</taxon>
        <taxon>Pseudomonadota</taxon>
        <taxon>Betaproteobacteria</taxon>
        <taxon>Neisseriales</taxon>
        <taxon>Leeiaceae</taxon>
        <taxon>Leeia</taxon>
    </lineage>
</organism>
<dbReference type="SUPFAM" id="SSF52540">
    <property type="entry name" value="P-loop containing nucleoside triphosphate hydrolases"/>
    <property type="match status" value="1"/>
</dbReference>
<comment type="caution">
    <text evidence="8">The sequence shown here is derived from an EMBL/GenBank/DDBJ whole genome shotgun (WGS) entry which is preliminary data.</text>
</comment>
<dbReference type="InterPro" id="IPR027417">
    <property type="entry name" value="P-loop_NTPase"/>
</dbReference>
<dbReference type="Pfam" id="PF02954">
    <property type="entry name" value="HTH_8"/>
    <property type="match status" value="1"/>
</dbReference>
<sequence length="448" mass="48979">MPTASNDSALIYLIEDDAMLATACQQALMLAGIRTQHFTDAEAAFAACESAPLPQAVITDLRLPGKDGMWLLQSLQNAYPDLPIILITGHGDVTTAVEAMRSGAFDFIEKPFHSALLVAQAQKAIAQQALLSAHRQLQARVAEQTSPITGDSPAIAQVRTLISQLATAPIDILIWGETGTGKELVAQELHRQSGRKGAFVSINCAAIPDSIFESEMFGNEAGAFTGAQKRRIGKLEHAHQGTLFLDEIESMPLAQQAKLLRVLQMHELERLGSNLAVQIDLRVVAATKTDLKLAADQGQFRADLYYRLNVATIRLPALRDRKNDISLLATQFVKEAANRFGKPAPAISGQQYETWEAHDWPGNVRELKHAAERFCLGLASAPMQTQQADYAASQSLPEQVAQFEKSRIIDSLKAANGQVTEAAQALQIPRKTFYDKLAKYQIDPDTFR</sequence>
<dbReference type="SMART" id="SM00448">
    <property type="entry name" value="REC"/>
    <property type="match status" value="1"/>
</dbReference>
<proteinExistence type="predicted"/>
<dbReference type="InterPro" id="IPR011006">
    <property type="entry name" value="CheY-like_superfamily"/>
</dbReference>
<evidence type="ECO:0000313" key="9">
    <source>
        <dbReference type="Proteomes" id="UP001165395"/>
    </source>
</evidence>
<evidence type="ECO:0000259" key="6">
    <source>
        <dbReference type="PROSITE" id="PS50045"/>
    </source>
</evidence>
<dbReference type="InterPro" id="IPR002078">
    <property type="entry name" value="Sigma_54_int"/>
</dbReference>
<dbReference type="PANTHER" id="PTHR32071">
    <property type="entry name" value="TRANSCRIPTIONAL REGULATORY PROTEIN"/>
    <property type="match status" value="1"/>
</dbReference>
<protein>
    <submittedName>
        <fullName evidence="8">Sigma-54 dependent transcriptional regulator</fullName>
    </submittedName>
</protein>
<evidence type="ECO:0000256" key="1">
    <source>
        <dbReference type="ARBA" id="ARBA00022741"/>
    </source>
</evidence>
<dbReference type="CDD" id="cd00009">
    <property type="entry name" value="AAA"/>
    <property type="match status" value="1"/>
</dbReference>
<keyword evidence="4" id="KW-0804">Transcription</keyword>
<dbReference type="InterPro" id="IPR001789">
    <property type="entry name" value="Sig_transdc_resp-reg_receiver"/>
</dbReference>
<dbReference type="InterPro" id="IPR025662">
    <property type="entry name" value="Sigma_54_int_dom_ATP-bd_1"/>
</dbReference>
<dbReference type="Pfam" id="PF00158">
    <property type="entry name" value="Sigma54_activat"/>
    <property type="match status" value="1"/>
</dbReference>
<dbReference type="InterPro" id="IPR009057">
    <property type="entry name" value="Homeodomain-like_sf"/>
</dbReference>
<dbReference type="Gene3D" id="3.40.50.2300">
    <property type="match status" value="1"/>
</dbReference>
<evidence type="ECO:0000256" key="3">
    <source>
        <dbReference type="ARBA" id="ARBA00023015"/>
    </source>
</evidence>
<dbReference type="PROSITE" id="PS50110">
    <property type="entry name" value="RESPONSE_REGULATORY"/>
    <property type="match status" value="1"/>
</dbReference>
<dbReference type="InterPro" id="IPR058031">
    <property type="entry name" value="AAA_lid_NorR"/>
</dbReference>
<evidence type="ECO:0000256" key="2">
    <source>
        <dbReference type="ARBA" id="ARBA00022840"/>
    </source>
</evidence>
<dbReference type="PRINTS" id="PR01590">
    <property type="entry name" value="HTHFIS"/>
</dbReference>
<dbReference type="Proteomes" id="UP001165395">
    <property type="component" value="Unassembled WGS sequence"/>
</dbReference>
<dbReference type="InterPro" id="IPR025944">
    <property type="entry name" value="Sigma_54_int_dom_CS"/>
</dbReference>
<name>A0ABS8D4B3_9NEIS</name>
<dbReference type="SUPFAM" id="SSF52172">
    <property type="entry name" value="CheY-like"/>
    <property type="match status" value="1"/>
</dbReference>
<feature type="domain" description="Response regulatory" evidence="7">
    <location>
        <begin position="10"/>
        <end position="125"/>
    </location>
</feature>
<feature type="domain" description="Sigma-54 factor interaction" evidence="6">
    <location>
        <begin position="148"/>
        <end position="376"/>
    </location>
</feature>
<dbReference type="Gene3D" id="1.10.8.60">
    <property type="match status" value="1"/>
</dbReference>
<evidence type="ECO:0000313" key="8">
    <source>
        <dbReference type="EMBL" id="MCB6183006.1"/>
    </source>
</evidence>
<keyword evidence="2" id="KW-0067">ATP-binding</keyword>
<dbReference type="PANTHER" id="PTHR32071:SF57">
    <property type="entry name" value="C4-DICARBOXYLATE TRANSPORT TRANSCRIPTIONAL REGULATORY PROTEIN DCTD"/>
    <property type="match status" value="1"/>
</dbReference>
<dbReference type="Gene3D" id="3.40.50.300">
    <property type="entry name" value="P-loop containing nucleotide triphosphate hydrolases"/>
    <property type="match status" value="1"/>
</dbReference>
<dbReference type="EMBL" id="JAJBZT010000002">
    <property type="protein sequence ID" value="MCB6183006.1"/>
    <property type="molecule type" value="Genomic_DNA"/>
</dbReference>
<evidence type="ECO:0000256" key="5">
    <source>
        <dbReference type="PROSITE-ProRule" id="PRU00169"/>
    </source>
</evidence>
<feature type="modified residue" description="4-aspartylphosphate" evidence="5">
    <location>
        <position position="60"/>
    </location>
</feature>
<reference evidence="8" key="1">
    <citation type="submission" date="2021-10" db="EMBL/GenBank/DDBJ databases">
        <title>The complete genome sequence of Leeia sp. TBRC 13508.</title>
        <authorList>
            <person name="Charoenyingcharoen P."/>
            <person name="Yukphan P."/>
        </authorList>
    </citation>
    <scope>NUCLEOTIDE SEQUENCE</scope>
    <source>
        <strain evidence="8">TBRC 13508</strain>
    </source>
</reference>
<keyword evidence="3" id="KW-0805">Transcription regulation</keyword>
<dbReference type="SMART" id="SM00382">
    <property type="entry name" value="AAA"/>
    <property type="match status" value="1"/>
</dbReference>
<dbReference type="InterPro" id="IPR003593">
    <property type="entry name" value="AAA+_ATPase"/>
</dbReference>
<dbReference type="PROSITE" id="PS00688">
    <property type="entry name" value="SIGMA54_INTERACT_3"/>
    <property type="match status" value="1"/>
</dbReference>
<dbReference type="InterPro" id="IPR002197">
    <property type="entry name" value="HTH_Fis"/>
</dbReference>
<keyword evidence="1" id="KW-0547">Nucleotide-binding</keyword>
<gene>
    <name evidence="8" type="ORF">LIN78_05520</name>
</gene>
<dbReference type="SUPFAM" id="SSF46689">
    <property type="entry name" value="Homeodomain-like"/>
    <property type="match status" value="1"/>
</dbReference>
<keyword evidence="9" id="KW-1185">Reference proteome</keyword>
<accession>A0ABS8D4B3</accession>
<dbReference type="PROSITE" id="PS50045">
    <property type="entry name" value="SIGMA54_INTERACT_4"/>
    <property type="match status" value="1"/>
</dbReference>